<evidence type="ECO:0000313" key="2">
    <source>
        <dbReference type="EMBL" id="MBH3438389.1"/>
    </source>
</evidence>
<keyword evidence="3" id="KW-1185">Reference proteome</keyword>
<sequence length="109" mass="12803">MMDLNNPTLDDLKQLYASCKDKNDHHILWICSSGKVHIDRLPANVDPEAFEKEKPNMKVRFKTYHRGKGYVGKTAAADETFMSRMYRTLLEQWSKAQSSPRVQYIEKYF</sequence>
<organism evidence="2 4">
    <name type="scientific">Pseudomonas luteola</name>
    <dbReference type="NCBI Taxonomy" id="47886"/>
    <lineage>
        <taxon>Bacteria</taxon>
        <taxon>Pseudomonadati</taxon>
        <taxon>Pseudomonadota</taxon>
        <taxon>Gammaproteobacteria</taxon>
        <taxon>Pseudomonadales</taxon>
        <taxon>Pseudomonadaceae</taxon>
        <taxon>Pseudomonas</taxon>
    </lineage>
</organism>
<name>A0ABS0MNU5_PSELU</name>
<reference evidence="1 3" key="1">
    <citation type="submission" date="2020-10" db="EMBL/GenBank/DDBJ databases">
        <title>Genome sequences of Pseudomonas isolates.</title>
        <authorList>
            <person name="Wessels L."/>
            <person name="Reich F."/>
            <person name="Hammerl J."/>
        </authorList>
    </citation>
    <scope>NUCLEOTIDE SEQUENCE [LARGE SCALE GENOMIC DNA]</scope>
    <source>
        <strain evidence="1 3">20-MO00624-0</strain>
    </source>
</reference>
<evidence type="ECO:0000313" key="4">
    <source>
        <dbReference type="Proteomes" id="UP000638986"/>
    </source>
</evidence>
<accession>A0ABS0MNU5</accession>
<comment type="caution">
    <text evidence="2">The sequence shown here is derived from an EMBL/GenBank/DDBJ whole genome shotgun (WGS) entry which is preliminary data.</text>
</comment>
<protein>
    <submittedName>
        <fullName evidence="2">Uncharacterized protein</fullName>
    </submittedName>
</protein>
<dbReference type="Proteomes" id="UP000626180">
    <property type="component" value="Unassembled WGS sequence"/>
</dbReference>
<gene>
    <name evidence="2" type="ORF">I5Q09_06800</name>
    <name evidence="1" type="ORF">IRZ65_11845</name>
</gene>
<proteinExistence type="predicted"/>
<dbReference type="Proteomes" id="UP000638986">
    <property type="component" value="Unassembled WGS sequence"/>
</dbReference>
<reference evidence="2 4" key="2">
    <citation type="submission" date="2020-11" db="EMBL/GenBank/DDBJ databases">
        <title>Enhanced detection system for hospital associated transmission using whole genome sequencing surveillance.</title>
        <authorList>
            <person name="Harrison L.H."/>
            <person name="Van Tyne D."/>
            <person name="Marsh J.W."/>
            <person name="Griffith M.P."/>
            <person name="Snyder D.J."/>
            <person name="Cooper V.S."/>
            <person name="Mustapha M."/>
        </authorList>
    </citation>
    <scope>NUCLEOTIDE SEQUENCE [LARGE SCALE GENOMIC DNA]</scope>
    <source>
        <strain evidence="2 4">PSB00013</strain>
    </source>
</reference>
<dbReference type="EMBL" id="JADTXM010000004">
    <property type="protein sequence ID" value="MBH3438389.1"/>
    <property type="molecule type" value="Genomic_DNA"/>
</dbReference>
<evidence type="ECO:0000313" key="3">
    <source>
        <dbReference type="Proteomes" id="UP000626180"/>
    </source>
</evidence>
<dbReference type="EMBL" id="JADMCD010000005">
    <property type="protein sequence ID" value="MBF8641376.1"/>
    <property type="molecule type" value="Genomic_DNA"/>
</dbReference>
<evidence type="ECO:0000313" key="1">
    <source>
        <dbReference type="EMBL" id="MBF8641376.1"/>
    </source>
</evidence>